<dbReference type="GO" id="GO:0016020">
    <property type="term" value="C:membrane"/>
    <property type="evidence" value="ECO:0007669"/>
    <property type="project" value="UniProtKB-SubCell"/>
</dbReference>
<dbReference type="Proteomes" id="UP000736856">
    <property type="component" value="Unassembled WGS sequence"/>
</dbReference>
<keyword evidence="4 5" id="KW-0472">Membrane</keyword>
<dbReference type="GO" id="GO:0009403">
    <property type="term" value="P:toxin biosynthetic process"/>
    <property type="evidence" value="ECO:0007669"/>
    <property type="project" value="InterPro"/>
</dbReference>
<organism evidence="6 7">
    <name type="scientific">Candidatus Liberibacter ctenarytainae</name>
    <dbReference type="NCBI Taxonomy" id="2020335"/>
    <lineage>
        <taxon>Bacteria</taxon>
        <taxon>Pseudomonadati</taxon>
        <taxon>Pseudomonadota</taxon>
        <taxon>Alphaproteobacteria</taxon>
        <taxon>Hyphomicrobiales</taxon>
        <taxon>Rhizobiaceae</taxon>
        <taxon>Liberibacter</taxon>
    </lineage>
</organism>
<keyword evidence="3 5" id="KW-1133">Transmembrane helix</keyword>
<gene>
    <name evidence="6" type="ORF">EU981_00340</name>
</gene>
<name>A0A937AI80_9HYPH</name>
<dbReference type="InterPro" id="IPR003825">
    <property type="entry name" value="Colicin-V_CvpA"/>
</dbReference>
<dbReference type="InterPro" id="IPR052719">
    <property type="entry name" value="CvpA-like"/>
</dbReference>
<keyword evidence="2 5" id="KW-0812">Transmembrane</keyword>
<evidence type="ECO:0000256" key="2">
    <source>
        <dbReference type="ARBA" id="ARBA00022692"/>
    </source>
</evidence>
<feature type="transmembrane region" description="Helical" evidence="5">
    <location>
        <begin position="7"/>
        <end position="27"/>
    </location>
</feature>
<feature type="transmembrane region" description="Helical" evidence="5">
    <location>
        <begin position="104"/>
        <end position="126"/>
    </location>
</feature>
<proteinExistence type="predicted"/>
<dbReference type="EMBL" id="SEOL01000001">
    <property type="protein sequence ID" value="MBL0848544.1"/>
    <property type="molecule type" value="Genomic_DNA"/>
</dbReference>
<accession>A0A937AI80</accession>
<evidence type="ECO:0000256" key="5">
    <source>
        <dbReference type="SAM" id="Phobius"/>
    </source>
</evidence>
<evidence type="ECO:0000256" key="3">
    <source>
        <dbReference type="ARBA" id="ARBA00022989"/>
    </source>
</evidence>
<dbReference type="Pfam" id="PF02674">
    <property type="entry name" value="Colicin_V"/>
    <property type="match status" value="1"/>
</dbReference>
<comment type="caution">
    <text evidence="6">The sequence shown here is derived from an EMBL/GenBank/DDBJ whole genome shotgun (WGS) entry which is preliminary data.</text>
</comment>
<evidence type="ECO:0000313" key="6">
    <source>
        <dbReference type="EMBL" id="MBL0848544.1"/>
    </source>
</evidence>
<comment type="subcellular location">
    <subcellularLocation>
        <location evidence="1">Membrane</location>
        <topology evidence="1">Multi-pass membrane protein</topology>
    </subcellularLocation>
</comment>
<evidence type="ECO:0000313" key="7">
    <source>
        <dbReference type="Proteomes" id="UP000736856"/>
    </source>
</evidence>
<reference evidence="6" key="1">
    <citation type="submission" date="2019-02" db="EMBL/GenBank/DDBJ databases">
        <title>A novel Candidatus Liberibacter species associated with the New Zealand native fuchsia psyllid, Ctenarytaina fuchsiae.</title>
        <authorList>
            <person name="Thompson S.M."/>
            <person name="Jorgensen N."/>
            <person name="David C."/>
            <person name="Bulman S.R."/>
            <person name="Smith G.R."/>
        </authorList>
    </citation>
    <scope>NUCLEOTIDE SEQUENCE</scope>
    <source>
        <strain evidence="6">Oxford</strain>
    </source>
</reference>
<dbReference type="PANTHER" id="PTHR36926:SF1">
    <property type="entry name" value="COLICIN V PRODUCTION PROTEIN"/>
    <property type="match status" value="1"/>
</dbReference>
<protein>
    <submittedName>
        <fullName evidence="6">CvpA family protein</fullName>
    </submittedName>
</protein>
<evidence type="ECO:0000256" key="1">
    <source>
        <dbReference type="ARBA" id="ARBA00004141"/>
    </source>
</evidence>
<feature type="transmembrane region" description="Helical" evidence="5">
    <location>
        <begin position="64"/>
        <end position="84"/>
    </location>
</feature>
<sequence>MEITYFDIFFLGFIFISAMLAMTQGIFSELISLTNWIGSAIITYYLYPYFLIKIAPYFTSKKMAIIAIVIPLFLAILTIISILLKIITNPIHIRSVFLDKILGFLFGGVRGLLLLVIATSFWNLIVGDSKEPAWIQNSQSKKILDILEIRLRSAAHTIKIPHNPYGS</sequence>
<dbReference type="AlphaFoldDB" id="A0A937AI80"/>
<feature type="transmembrane region" description="Helical" evidence="5">
    <location>
        <begin position="33"/>
        <end position="52"/>
    </location>
</feature>
<dbReference type="PANTHER" id="PTHR36926">
    <property type="entry name" value="COLICIN V PRODUCTION PROTEIN"/>
    <property type="match status" value="1"/>
</dbReference>
<evidence type="ECO:0000256" key="4">
    <source>
        <dbReference type="ARBA" id="ARBA00023136"/>
    </source>
</evidence>